<evidence type="ECO:0000256" key="6">
    <source>
        <dbReference type="ARBA" id="ARBA00022692"/>
    </source>
</evidence>
<keyword evidence="9" id="KW-0808">Transferase</keyword>
<name>A0A2C5X0Z1_9PEZI</name>
<gene>
    <name evidence="10" type="primary">GWT1</name>
    <name evidence="10" type="ORF">CFIMG_001900RA</name>
</gene>
<dbReference type="GO" id="GO:0072659">
    <property type="term" value="P:protein localization to plasma membrane"/>
    <property type="evidence" value="ECO:0007669"/>
    <property type="project" value="TreeGrafter"/>
</dbReference>
<dbReference type="GO" id="GO:0005789">
    <property type="term" value="C:endoplasmic reticulum membrane"/>
    <property type="evidence" value="ECO:0007669"/>
    <property type="project" value="UniProtKB-SubCell"/>
</dbReference>
<dbReference type="EC" id="2.3.-.-" evidence="9"/>
<feature type="transmembrane region" description="Helical" evidence="9">
    <location>
        <begin position="111"/>
        <end position="128"/>
    </location>
</feature>
<proteinExistence type="inferred from homology"/>
<dbReference type="STRING" id="1035309.A0A2C5X0Z1"/>
<evidence type="ECO:0000256" key="3">
    <source>
        <dbReference type="ARBA" id="ARBA00004687"/>
    </source>
</evidence>
<dbReference type="Proteomes" id="UP000222788">
    <property type="component" value="Unassembled WGS sequence"/>
</dbReference>
<comment type="function">
    <text evidence="1">Probable acetyltransferase, which acetylates the inositol ring of phosphatidylinositol during biosynthesis of GPI-anchor.</text>
</comment>
<evidence type="ECO:0000256" key="9">
    <source>
        <dbReference type="RuleBase" id="RU280819"/>
    </source>
</evidence>
<evidence type="ECO:0000256" key="5">
    <source>
        <dbReference type="ARBA" id="ARBA00022502"/>
    </source>
</evidence>
<feature type="transmembrane region" description="Helical" evidence="9">
    <location>
        <begin position="385"/>
        <end position="403"/>
    </location>
</feature>
<keyword evidence="8 9" id="KW-0472">Membrane</keyword>
<comment type="caution">
    <text evidence="10">The sequence shown here is derived from an EMBL/GenBank/DDBJ whole genome shotgun (WGS) entry which is preliminary data.</text>
</comment>
<organism evidence="10 11">
    <name type="scientific">Ceratocystis fimbriata CBS 114723</name>
    <dbReference type="NCBI Taxonomy" id="1035309"/>
    <lineage>
        <taxon>Eukaryota</taxon>
        <taxon>Fungi</taxon>
        <taxon>Dikarya</taxon>
        <taxon>Ascomycota</taxon>
        <taxon>Pezizomycotina</taxon>
        <taxon>Sordariomycetes</taxon>
        <taxon>Hypocreomycetidae</taxon>
        <taxon>Microascales</taxon>
        <taxon>Ceratocystidaceae</taxon>
        <taxon>Ceratocystis</taxon>
    </lineage>
</organism>
<evidence type="ECO:0000313" key="10">
    <source>
        <dbReference type="EMBL" id="PHH51796.1"/>
    </source>
</evidence>
<evidence type="ECO:0000256" key="1">
    <source>
        <dbReference type="ARBA" id="ARBA00002531"/>
    </source>
</evidence>
<feature type="transmembrane region" description="Helical" evidence="9">
    <location>
        <begin position="279"/>
        <end position="299"/>
    </location>
</feature>
<dbReference type="PANTHER" id="PTHR20661">
    <property type="entry name" value="PHOSPHATIDYLINOSITOL-GLYCAN BIOSYNTHESIS CLASS W PROTEIN"/>
    <property type="match status" value="1"/>
</dbReference>
<keyword evidence="6 9" id="KW-0812">Transmembrane</keyword>
<feature type="transmembrane region" description="Helical" evidence="9">
    <location>
        <begin position="345"/>
        <end position="364"/>
    </location>
</feature>
<keyword evidence="11" id="KW-1185">Reference proteome</keyword>
<dbReference type="Pfam" id="PF06423">
    <property type="entry name" value="GWT1"/>
    <property type="match status" value="1"/>
</dbReference>
<comment type="pathway">
    <text evidence="3 9">Glycolipid biosynthesis; glycosylphosphatidylinositol-anchor biosynthesis.</text>
</comment>
<evidence type="ECO:0000256" key="8">
    <source>
        <dbReference type="ARBA" id="ARBA00023136"/>
    </source>
</evidence>
<protein>
    <recommendedName>
        <fullName evidence="9">GPI-anchored wall transfer protein</fullName>
        <ecNumber evidence="9">2.3.-.-</ecNumber>
    </recommendedName>
</protein>
<feature type="transmembrane region" description="Helical" evidence="9">
    <location>
        <begin position="172"/>
        <end position="190"/>
    </location>
</feature>
<dbReference type="EMBL" id="APWK03000085">
    <property type="protein sequence ID" value="PHH51796.1"/>
    <property type="molecule type" value="Genomic_DNA"/>
</dbReference>
<dbReference type="OrthoDB" id="15270at2759"/>
<dbReference type="InterPro" id="IPR009447">
    <property type="entry name" value="PIGW/GWT1"/>
</dbReference>
<keyword evidence="5 9" id="KW-0337">GPI-anchor biosynthesis</keyword>
<feature type="transmembrane region" description="Helical" evidence="9">
    <location>
        <begin position="503"/>
        <end position="525"/>
    </location>
</feature>
<evidence type="ECO:0000313" key="11">
    <source>
        <dbReference type="Proteomes" id="UP000222788"/>
    </source>
</evidence>
<keyword evidence="7 9" id="KW-1133">Transmembrane helix</keyword>
<evidence type="ECO:0000256" key="7">
    <source>
        <dbReference type="ARBA" id="ARBA00022989"/>
    </source>
</evidence>
<evidence type="ECO:0000256" key="2">
    <source>
        <dbReference type="ARBA" id="ARBA00004477"/>
    </source>
</evidence>
<reference evidence="10 11" key="1">
    <citation type="journal article" date="2013" name="Fungal Biol.">
        <title>Analysis of microsatellite markers in the genome of the plant pathogen Ceratocystis fimbriata.</title>
        <authorList>
            <person name="Simpson M.C."/>
            <person name="Wilken P.M."/>
            <person name="Coetzee M.P."/>
            <person name="Wingfield M.J."/>
            <person name="Wingfield B.D."/>
        </authorList>
    </citation>
    <scope>NUCLEOTIDE SEQUENCE [LARGE SCALE GENOMIC DNA]</scope>
    <source>
        <strain evidence="10 11">CBS 114723</strain>
    </source>
</reference>
<dbReference type="PIRSF" id="PIRSF017321">
    <property type="entry name" value="GWT1"/>
    <property type="match status" value="1"/>
</dbReference>
<sequence>MASPSSDIQDAAQNLAKEADADMLESAVDEAAKRLNYKLLKESFVSNLTGSSIGDINMVTMVSPLAGSLWAVLQSRQGFFEPYGLIPALADYMINIGTLLLSVTLYADQAILLNLAVLIPTVIFLLLPSSAASKKKNSPSAATLKKAGLKPNVSRTANKDGHALGIKPFITMYRGSMMAMTVIAILAVDFRVFPRRFAKVETWGTSLMDLGVGSFVFSAGVVGARPILKEKTSGVKTGVITRMLSSLRHSIPLLILGFVRMISVKGLEYAEHTAEYGVHWNFFFTLGLLPPFVALSTVLYRFVPSFAAQAMIISTAYQAVLYATPLQNYIIMAERVDLLSKNREGIFSFIGYLAIFLAGQDMGMWVLPRYIKPQASLSPASQRSALLKTMFMWSAIWSVLLVATTHYHGLGLAVSRRIANLPYVLWTAAFNTAQVMACCVVETVFFPAAHNPPASDLRTEKEIHDAATSRLFRAINRNGLAIFLVANLLTGLVNMTVPTLTTSAGLSMAILMGYTGAVSAVALALDHFNITIRL</sequence>
<dbReference type="AlphaFoldDB" id="A0A2C5X0Z1"/>
<dbReference type="UniPathway" id="UPA00196"/>
<dbReference type="PANTHER" id="PTHR20661:SF0">
    <property type="entry name" value="PHOSPHATIDYLINOSITOL-GLYCAN BIOSYNTHESIS CLASS W PROTEIN"/>
    <property type="match status" value="1"/>
</dbReference>
<feature type="transmembrane region" description="Helical" evidence="9">
    <location>
        <begin position="479"/>
        <end position="497"/>
    </location>
</feature>
<reference evidence="10 11" key="2">
    <citation type="journal article" date="2013" name="IMA Fungus">
        <title>IMA Genome-F 1: Ceratocystis fimbriata: Draft nuclear genome sequence for the plant pathogen, Ceratocystis fimbriata.</title>
        <authorList>
            <person name="Wilken P.M."/>
            <person name="Steenkamp E.T."/>
            <person name="Wingfield M.J."/>
            <person name="de Beer Z.W."/>
            <person name="Wingfield B.D."/>
        </authorList>
    </citation>
    <scope>NUCLEOTIDE SEQUENCE [LARGE SCALE GENOMIC DNA]</scope>
    <source>
        <strain evidence="10 11">CBS 114723</strain>
    </source>
</reference>
<comment type="subcellular location">
    <subcellularLocation>
        <location evidence="2 9">Endoplasmic reticulum membrane</location>
        <topology evidence="2 9">Multi-pass membrane protein</topology>
    </subcellularLocation>
</comment>
<dbReference type="GO" id="GO:0032216">
    <property type="term" value="F:glucosaminyl-phosphatidylinositol O-acyltransferase activity"/>
    <property type="evidence" value="ECO:0007669"/>
    <property type="project" value="TreeGrafter"/>
</dbReference>
<evidence type="ECO:0000256" key="4">
    <source>
        <dbReference type="ARBA" id="ARBA00007559"/>
    </source>
</evidence>
<keyword evidence="9" id="KW-0256">Endoplasmic reticulum</keyword>
<comment type="similarity">
    <text evidence="4 9">Belongs to the PIGW family.</text>
</comment>
<dbReference type="GO" id="GO:0006506">
    <property type="term" value="P:GPI anchor biosynthetic process"/>
    <property type="evidence" value="ECO:0007669"/>
    <property type="project" value="UniProtKB-UniPathway"/>
</dbReference>
<feature type="transmembrane region" description="Helical" evidence="9">
    <location>
        <begin position="306"/>
        <end position="325"/>
    </location>
</feature>
<feature type="transmembrane region" description="Helical" evidence="9">
    <location>
        <begin position="85"/>
        <end position="105"/>
    </location>
</feature>
<keyword evidence="9" id="KW-0012">Acyltransferase</keyword>
<accession>A0A2C5X0Z1</accession>
<comment type="function">
    <text evidence="9">A acetyltransferase, which acetylates the inositol ring of phosphatidylinositol during biosynthesis of GPI-anchor.</text>
</comment>